<accession>A0ACB6F2V2</accession>
<dbReference type="EMBL" id="PDWZ02000022">
    <property type="protein sequence ID" value="KAB2098755.1"/>
    <property type="molecule type" value="Genomic_DNA"/>
</dbReference>
<evidence type="ECO:0000313" key="2">
    <source>
        <dbReference type="Proteomes" id="UP000293547"/>
    </source>
</evidence>
<gene>
    <name evidence="1" type="ORF">AG0111_0g12974</name>
</gene>
<evidence type="ECO:0000313" key="1">
    <source>
        <dbReference type="EMBL" id="KAB2098755.1"/>
    </source>
</evidence>
<sequence length="61" mass="6601">MVLTTLLSLPAVTPAAHHNAAIDLQNVAHRLLTRNYPNAAVAVVNVQSGINMNDYSVWVHP</sequence>
<protein>
    <submittedName>
        <fullName evidence="1">Uncharacterized protein</fullName>
    </submittedName>
</protein>
<dbReference type="Proteomes" id="UP000293547">
    <property type="component" value="Unassembled WGS sequence"/>
</dbReference>
<keyword evidence="2" id="KW-1185">Reference proteome</keyword>
<organism evidence="1 2">
    <name type="scientific">Alternaria gaisen</name>
    <dbReference type="NCBI Taxonomy" id="167740"/>
    <lineage>
        <taxon>Eukaryota</taxon>
        <taxon>Fungi</taxon>
        <taxon>Dikarya</taxon>
        <taxon>Ascomycota</taxon>
        <taxon>Pezizomycotina</taxon>
        <taxon>Dothideomycetes</taxon>
        <taxon>Pleosporomycetidae</taxon>
        <taxon>Pleosporales</taxon>
        <taxon>Pleosporineae</taxon>
        <taxon>Pleosporaceae</taxon>
        <taxon>Alternaria</taxon>
        <taxon>Alternaria sect. Alternaria</taxon>
    </lineage>
</organism>
<proteinExistence type="predicted"/>
<name>A0ACB6F2V2_9PLEO</name>
<reference evidence="1 2" key="1">
    <citation type="journal article" date="2019" name="bioRxiv">
        <title>Genomics, evolutionary history and diagnostics of the Alternaria alternata species group including apple and Asian pear pathotypes.</title>
        <authorList>
            <person name="Armitage A.D."/>
            <person name="Cockerton H.M."/>
            <person name="Sreenivasaprasad S."/>
            <person name="Woodhall J.W."/>
            <person name="Lane C.R."/>
            <person name="Harrison R.J."/>
            <person name="Clarkson J.P."/>
        </authorList>
    </citation>
    <scope>NUCLEOTIDE SEQUENCE [LARGE SCALE GENOMIC DNA]</scope>
    <source>
        <strain evidence="1 2">FERA 650</strain>
    </source>
</reference>
<comment type="caution">
    <text evidence="1">The sequence shown here is derived from an EMBL/GenBank/DDBJ whole genome shotgun (WGS) entry which is preliminary data.</text>
</comment>